<feature type="compositionally biased region" description="Basic residues" evidence="1">
    <location>
        <begin position="220"/>
        <end position="239"/>
    </location>
</feature>
<feature type="compositionally biased region" description="Gly residues" evidence="1">
    <location>
        <begin position="707"/>
        <end position="716"/>
    </location>
</feature>
<feature type="region of interest" description="Disordered" evidence="1">
    <location>
        <begin position="503"/>
        <end position="623"/>
    </location>
</feature>
<feature type="compositionally biased region" description="Polar residues" evidence="1">
    <location>
        <begin position="544"/>
        <end position="558"/>
    </location>
</feature>
<evidence type="ECO:0000313" key="3">
    <source>
        <dbReference type="Proteomes" id="UP001152607"/>
    </source>
</evidence>
<feature type="region of interest" description="Disordered" evidence="1">
    <location>
        <begin position="802"/>
        <end position="1026"/>
    </location>
</feature>
<dbReference type="AlphaFoldDB" id="A0A9W4XI50"/>
<feature type="compositionally biased region" description="Polar residues" evidence="1">
    <location>
        <begin position="662"/>
        <end position="673"/>
    </location>
</feature>
<feature type="region of interest" description="Disordered" evidence="1">
    <location>
        <begin position="641"/>
        <end position="719"/>
    </location>
</feature>
<feature type="compositionally biased region" description="Low complexity" evidence="1">
    <location>
        <begin position="518"/>
        <end position="532"/>
    </location>
</feature>
<keyword evidence="3" id="KW-1185">Reference proteome</keyword>
<feature type="compositionally biased region" description="Low complexity" evidence="1">
    <location>
        <begin position="240"/>
        <end position="259"/>
    </location>
</feature>
<feature type="compositionally biased region" description="Low complexity" evidence="1">
    <location>
        <begin position="773"/>
        <end position="782"/>
    </location>
</feature>
<feature type="compositionally biased region" description="Basic and acidic residues" evidence="1">
    <location>
        <begin position="309"/>
        <end position="320"/>
    </location>
</feature>
<feature type="compositionally biased region" description="Basic and acidic residues" evidence="1">
    <location>
        <begin position="822"/>
        <end position="831"/>
    </location>
</feature>
<feature type="compositionally biased region" description="Polar residues" evidence="1">
    <location>
        <begin position="601"/>
        <end position="611"/>
    </location>
</feature>
<feature type="region of interest" description="Disordered" evidence="1">
    <location>
        <begin position="759"/>
        <end position="785"/>
    </location>
</feature>
<feature type="compositionally biased region" description="Polar residues" evidence="1">
    <location>
        <begin position="856"/>
        <end position="867"/>
    </location>
</feature>
<feature type="compositionally biased region" description="Polar residues" evidence="1">
    <location>
        <begin position="983"/>
        <end position="993"/>
    </location>
</feature>
<feature type="region of interest" description="Disordered" evidence="1">
    <location>
        <begin position="197"/>
        <end position="354"/>
    </location>
</feature>
<feature type="compositionally biased region" description="Polar residues" evidence="1">
    <location>
        <begin position="337"/>
        <end position="350"/>
    </location>
</feature>
<name>A0A9W4XI50_9PLEO</name>
<feature type="compositionally biased region" description="Acidic residues" evidence="1">
    <location>
        <begin position="41"/>
        <end position="52"/>
    </location>
</feature>
<feature type="compositionally biased region" description="Basic and acidic residues" evidence="1">
    <location>
        <begin position="1011"/>
        <end position="1020"/>
    </location>
</feature>
<dbReference type="OrthoDB" id="5396360at2759"/>
<gene>
    <name evidence="2" type="ORF">PDIGIT_LOCUS5518</name>
</gene>
<feature type="compositionally biased region" description="Basic and acidic residues" evidence="1">
    <location>
        <begin position="688"/>
        <end position="701"/>
    </location>
</feature>
<dbReference type="Proteomes" id="UP001152607">
    <property type="component" value="Unassembled WGS sequence"/>
</dbReference>
<accession>A0A9W4XI50</accession>
<dbReference type="EMBL" id="CAOQHR010000003">
    <property type="protein sequence ID" value="CAI6332493.1"/>
    <property type="molecule type" value="Genomic_DNA"/>
</dbReference>
<feature type="region of interest" description="Disordered" evidence="1">
    <location>
        <begin position="17"/>
        <end position="58"/>
    </location>
</feature>
<feature type="compositionally biased region" description="Pro residues" evidence="1">
    <location>
        <begin position="286"/>
        <end position="298"/>
    </location>
</feature>
<organism evidence="2 3">
    <name type="scientific">Periconia digitata</name>
    <dbReference type="NCBI Taxonomy" id="1303443"/>
    <lineage>
        <taxon>Eukaryota</taxon>
        <taxon>Fungi</taxon>
        <taxon>Dikarya</taxon>
        <taxon>Ascomycota</taxon>
        <taxon>Pezizomycotina</taxon>
        <taxon>Dothideomycetes</taxon>
        <taxon>Pleosporomycetidae</taxon>
        <taxon>Pleosporales</taxon>
        <taxon>Massarineae</taxon>
        <taxon>Periconiaceae</taxon>
        <taxon>Periconia</taxon>
    </lineage>
</organism>
<feature type="compositionally biased region" description="Pro residues" evidence="1">
    <location>
        <begin position="269"/>
        <end position="278"/>
    </location>
</feature>
<feature type="compositionally biased region" description="Basic and acidic residues" evidence="1">
    <location>
        <begin position="899"/>
        <end position="926"/>
    </location>
</feature>
<sequence length="1026" mass="111942">MEAGGLDHHVHAAAEPTICDSVGGSPWPPPATLTSLPLRDDQDDDDNDDDDVPISSSSTSNRATVAFCQRCHGRVGEFFNSWHKVAERCYLPTLLGSYSSLLTPHGRREPAMDTVLNECTIQPLACPGCQLALGFHIVSAPLRKRSFRDRDFFYLSHIDLRCKVAPNQYITVQPHLDTLSLPSSPLVDYSPVSATCSLPSSPDKATMEVDSRPAPPLSGPRHHYHQRLDQHHHHIHHHQPPQNHHQSQHHQPQQLQLHQIESRKLSLPQPSPRSPPAPVTSNTLPQPSPSSQPIPLPSPVVGVKPIQHVQEHAQQPHKDPNTNMTSRIRDPAPTVGSHANSPTESRNSGLTYPRPSQEVQLDAIERLQTQISQNSSALVVHGRDMRRYEDTLQHQDEGLRRELQSQYHHQNSEIRRVDEAVGRLQLEMRGIRESMEALSRDVRRGATAGQAPTPAPSVSAQDSALELMAQQVAVISHRTNEIDTLKITIEIMKNKIQRLEDTAAATPVPAPSQAASRPYASPASQPSHAPAAYQPPPAQANKPVLTSTAIQRQPSYQSHHSHGSPMMVATPEAPQRVEPPPSQAWASVNGATKRTLVNGFDSPQESTAQAPTSPPKRLKLAPIEPRGTYASAGAQLSSYEYADSDSDAARVQSHSYGPASQPHPSQSETTLASQHPHATLASYGTPDAHSDDGWRHMEMRTPRSRGRGGGGPGSRGGRVRKSVAHLHGVGTPEWERESWQGVSQISPDGFYIVNRPTRGIVRRGSGGGGSSRGGRPPSSHGRTISLGLQGVTAGVGIGLPADPYAHTKKTRSKPVRNADGILIRKDGRPDMRSQSSAANLRKVHARKEDGSPGPEGTTTPSNLQHASSADAETPSPRRYAGQDMSDSMEKRHSHVLHKMFPDGIEKSRQEHDYARKVFDEDQDHTVHPRAQNHLHKSQHPEEADAHYTAIKNEQISRVGVEDNEDVDMDRPEDQADDEGQTPGGQSDNSGNDSQYHDPANGDEQTPPQAKESVKTAEESPKGSAAN</sequence>
<reference evidence="2" key="1">
    <citation type="submission" date="2023-01" db="EMBL/GenBank/DDBJ databases">
        <authorList>
            <person name="Van Ghelder C."/>
            <person name="Rancurel C."/>
        </authorList>
    </citation>
    <scope>NUCLEOTIDE SEQUENCE</scope>
    <source>
        <strain evidence="2">CNCM I-4278</strain>
    </source>
</reference>
<proteinExistence type="predicted"/>
<evidence type="ECO:0000313" key="2">
    <source>
        <dbReference type="EMBL" id="CAI6332493.1"/>
    </source>
</evidence>
<comment type="caution">
    <text evidence="2">The sequence shown here is derived from an EMBL/GenBank/DDBJ whole genome shotgun (WGS) entry which is preliminary data.</text>
</comment>
<protein>
    <submittedName>
        <fullName evidence="2">Uncharacterized protein</fullName>
    </submittedName>
</protein>
<evidence type="ECO:0000256" key="1">
    <source>
        <dbReference type="SAM" id="MobiDB-lite"/>
    </source>
</evidence>